<protein>
    <submittedName>
        <fullName evidence="1">Uncharacterized protein</fullName>
    </submittedName>
</protein>
<dbReference type="OrthoDB" id="1874341at2759"/>
<sequence length="859" mass="97287">MGDAKIHALYSLLDNHNHKALIKESLKIPGPLPASLRSYSQIKLSKFSDAVNTITSIIEKKDPEIFQDPSILQTLLLSLSLLPPSYFSVSDQLSLFTSLSSEGSSSPIYLDSYICLLLRSSTTDSSHFPTLFQLSQKLYMLTKRQKYLSQACMFYSLCSPSFQSSKKVLVNMLLKKLSSNYEDTRIKLSALGSSSPSESLEILNSCRLSPETISDSTTIDELKSTTGSCINLKQREVTRLKIKYADLEGSGLSYVIKAIKTSTDDWEVYNYGIKISLRDNSVDAFISNLDTSRNATLSKIALGYNIDITEYFIQYGSSGLHKYLTLPQIKSLVSEIKKRLDEEEANELIVNRFGEALKLLKKHQIVPEEYMVYYEKYTYMSQPSSLKKVQVYDSILEAYFHSNVAFESLEEVREGFKRLRRGVRGIERSEWNGRLGVEVVRCAGNWRSMGVHIFSIWNNLRVKQVQTVSLGWIVKGFTRCGMWAEMVRFDRDILQFQRDIVRRLGESGKKCLDNGCFESFRDVITWWDRRFKRGVRRLEGLSGVVVGSVFGETLGEIDGVYGGDTDGERADMFLERLGEWEGVQEVWNEQEWKGDEFKDERDPLGEEGDPALEIQTVLTRTGRTLAVTKMAVYACRMVGKFKHPKKGKVDKKSFPLAEEVKEMKSKMEELWQREGGRTPTTDTLAALASSLSDFITSVALNEPETTTKEAADKARSYITELSSTLGKIPKNLHSTCILNPALVETVCENVPRLFIPLNALMVACWRIGKKRKTADVEGLVKTWYECLTQMEVILGEQPKEDEAKETTTILSPDNEEGAERTVEMLLDGNKLTRERVGTVFKELKVAVRDSCQLDFDLDF</sequence>
<accession>A0A9W7EIS8</accession>
<reference evidence="2" key="1">
    <citation type="journal article" date="2023" name="Commun. Biol.">
        <title>Genome analysis of Parmales, the sister group of diatoms, reveals the evolutionary specialization of diatoms from phago-mixotrophs to photoautotrophs.</title>
        <authorList>
            <person name="Ban H."/>
            <person name="Sato S."/>
            <person name="Yoshikawa S."/>
            <person name="Yamada K."/>
            <person name="Nakamura Y."/>
            <person name="Ichinomiya M."/>
            <person name="Sato N."/>
            <person name="Blanc-Mathieu R."/>
            <person name="Endo H."/>
            <person name="Kuwata A."/>
            <person name="Ogata H."/>
        </authorList>
    </citation>
    <scope>NUCLEOTIDE SEQUENCE [LARGE SCALE GENOMIC DNA]</scope>
    <source>
        <strain evidence="2">NIES 3701</strain>
    </source>
</reference>
<evidence type="ECO:0000313" key="2">
    <source>
        <dbReference type="Proteomes" id="UP001165085"/>
    </source>
</evidence>
<proteinExistence type="predicted"/>
<name>A0A9W7EIS8_9STRA</name>
<gene>
    <name evidence="1" type="ORF">TrST_g7797</name>
</gene>
<comment type="caution">
    <text evidence="1">The sequence shown here is derived from an EMBL/GenBank/DDBJ whole genome shotgun (WGS) entry which is preliminary data.</text>
</comment>
<dbReference type="EMBL" id="BRXY01000242">
    <property type="protein sequence ID" value="GMH80222.1"/>
    <property type="molecule type" value="Genomic_DNA"/>
</dbReference>
<dbReference type="AlphaFoldDB" id="A0A9W7EIS8"/>
<evidence type="ECO:0000313" key="1">
    <source>
        <dbReference type="EMBL" id="GMH80222.1"/>
    </source>
</evidence>
<keyword evidence="2" id="KW-1185">Reference proteome</keyword>
<dbReference type="Proteomes" id="UP001165085">
    <property type="component" value="Unassembled WGS sequence"/>
</dbReference>
<organism evidence="1 2">
    <name type="scientific">Triparma strigata</name>
    <dbReference type="NCBI Taxonomy" id="1606541"/>
    <lineage>
        <taxon>Eukaryota</taxon>
        <taxon>Sar</taxon>
        <taxon>Stramenopiles</taxon>
        <taxon>Ochrophyta</taxon>
        <taxon>Bolidophyceae</taxon>
        <taxon>Parmales</taxon>
        <taxon>Triparmaceae</taxon>
        <taxon>Triparma</taxon>
    </lineage>
</organism>